<gene>
    <name evidence="1" type="ORF">F2Q69_00022311</name>
</gene>
<dbReference type="Proteomes" id="UP000712600">
    <property type="component" value="Unassembled WGS sequence"/>
</dbReference>
<organism evidence="1 2">
    <name type="scientific">Brassica cretica</name>
    <name type="common">Mustard</name>
    <dbReference type="NCBI Taxonomy" id="69181"/>
    <lineage>
        <taxon>Eukaryota</taxon>
        <taxon>Viridiplantae</taxon>
        <taxon>Streptophyta</taxon>
        <taxon>Embryophyta</taxon>
        <taxon>Tracheophyta</taxon>
        <taxon>Spermatophyta</taxon>
        <taxon>Magnoliopsida</taxon>
        <taxon>eudicotyledons</taxon>
        <taxon>Gunneridae</taxon>
        <taxon>Pentapetalae</taxon>
        <taxon>rosids</taxon>
        <taxon>malvids</taxon>
        <taxon>Brassicales</taxon>
        <taxon>Brassicaceae</taxon>
        <taxon>Brassiceae</taxon>
        <taxon>Brassica</taxon>
    </lineage>
</organism>
<evidence type="ECO:0000313" key="2">
    <source>
        <dbReference type="Proteomes" id="UP000712600"/>
    </source>
</evidence>
<comment type="caution">
    <text evidence="1">The sequence shown here is derived from an EMBL/GenBank/DDBJ whole genome shotgun (WGS) entry which is preliminary data.</text>
</comment>
<proteinExistence type="predicted"/>
<dbReference type="AlphaFoldDB" id="A0A8S9QIN8"/>
<dbReference type="EMBL" id="QGKX02001290">
    <property type="protein sequence ID" value="KAF3541736.1"/>
    <property type="molecule type" value="Genomic_DNA"/>
</dbReference>
<accession>A0A8S9QIN8</accession>
<protein>
    <submittedName>
        <fullName evidence="1">Uncharacterized protein</fullName>
    </submittedName>
</protein>
<evidence type="ECO:0000313" key="1">
    <source>
        <dbReference type="EMBL" id="KAF3541736.1"/>
    </source>
</evidence>
<name>A0A8S9QIN8_BRACR</name>
<reference evidence="1" key="1">
    <citation type="submission" date="2019-12" db="EMBL/GenBank/DDBJ databases">
        <title>Genome sequencing and annotation of Brassica cretica.</title>
        <authorList>
            <person name="Studholme D.J."/>
            <person name="Sarris P."/>
        </authorList>
    </citation>
    <scope>NUCLEOTIDE SEQUENCE</scope>
    <source>
        <strain evidence="1">PFS-109/04</strain>
        <tissue evidence="1">Leaf</tissue>
    </source>
</reference>
<sequence length="297" mass="33116">MVVRARAVRMGLPPFRVSAEFWSQSSVVSKFPPDGYLTCFEAYLMQCYLCFPLPEAVVRLFGRFGLLICQVNPCNLQHLVRILVLSYERGMTLDIDHLEGLLIPQVNSDIVQLGPRNNMAIITGFASNFHSWKKYFFFLCVNNASVEGSCIPIFRTRWGRRGIPDRIHASFGSDDIQPYAFASCFAFILLGLVHSEMGLSRAVSVHSIGPRTVATRSRVSLGSLRRVIKLSGIIASVAVPRTDCILRMLLTIRSLSRMRAEMGAPEETGEVNQPMVPLDVNDYSMGGSMTGYFDFDG</sequence>